<evidence type="ECO:0000256" key="2">
    <source>
        <dbReference type="HAMAP-Rule" id="MF_01875"/>
    </source>
</evidence>
<dbReference type="eggNOG" id="COG1273">
    <property type="taxonomic scope" value="Bacteria"/>
</dbReference>
<comment type="function">
    <text evidence="2">With LigD forms a non-homologous end joining (NHEJ) DNA repair enzyme, which repairs dsDNA breaks with reduced fidelity. Binds linear dsDNA with 5'- and 3'- overhangs but not closed circular dsDNA nor ssDNA. Recruits and stimulates the ligase activity of LigD.</text>
</comment>
<protein>
    <recommendedName>
        <fullName evidence="2">Non-homologous end joining protein Ku</fullName>
    </recommendedName>
</protein>
<dbReference type="HOGENOM" id="CLU_048975_0_0_0"/>
<dbReference type="GO" id="GO:0003690">
    <property type="term" value="F:double-stranded DNA binding"/>
    <property type="evidence" value="ECO:0007669"/>
    <property type="project" value="UniProtKB-UniRule"/>
</dbReference>
<evidence type="ECO:0000313" key="5">
    <source>
        <dbReference type="EMBL" id="AEU35712.1"/>
    </source>
</evidence>
<proteinExistence type="inferred from homology"/>
<gene>
    <name evidence="2" type="primary">ku</name>
    <name evidence="5" type="ordered locus">AciX8_1369</name>
</gene>
<dbReference type="PANTHER" id="PTHR41251">
    <property type="entry name" value="NON-HOMOLOGOUS END JOINING PROTEIN KU"/>
    <property type="match status" value="1"/>
</dbReference>
<comment type="subunit">
    <text evidence="2">Homodimer. Interacts with LigD.</text>
</comment>
<sequence>MARPYWSGQIQISLVSFGVKLFVATEAKSDIHFHQIDRKTGERVRHQKVLASAIENDPDEAADSDEVVGRSQIVKGYEYSKGQYVTIEPEELEHLRVPSKHTMEVTQFVDREQLPPEFFEKPYFVVPENDAQTEAFTTVRQALEDTGKAAISKIAFGGREHVVAIVPAGSEAHGGMMAYTMRYAAELRDPAEYFQDIKKIKVSSDSLSLAKELIKRKAKPFDPSKFVDGYEVAVKELVEAKLKHAPVPREEAPAPAKGKVINLMDALRKSVSGDSHPAKKTAAKKHGLALVKGAAKKQTPHAAKSKATPKRKSA</sequence>
<keyword evidence="1 2" id="KW-0238">DNA-binding</keyword>
<dbReference type="InterPro" id="IPR006164">
    <property type="entry name" value="DNA_bd_Ku70/Ku80"/>
</dbReference>
<organism evidence="5 6">
    <name type="scientific">Granulicella mallensis (strain ATCC BAA-1857 / DSM 23137 / MP5ACTX8)</name>
    <dbReference type="NCBI Taxonomy" id="682795"/>
    <lineage>
        <taxon>Bacteria</taxon>
        <taxon>Pseudomonadati</taxon>
        <taxon>Acidobacteriota</taxon>
        <taxon>Terriglobia</taxon>
        <taxon>Terriglobales</taxon>
        <taxon>Acidobacteriaceae</taxon>
        <taxon>Granulicella</taxon>
    </lineage>
</organism>
<keyword evidence="6" id="KW-1185">Reference proteome</keyword>
<dbReference type="OrthoDB" id="9795084at2"/>
<dbReference type="SUPFAM" id="SSF100939">
    <property type="entry name" value="SPOC domain-like"/>
    <property type="match status" value="1"/>
</dbReference>
<keyword evidence="2" id="KW-0227">DNA damage</keyword>
<evidence type="ECO:0000259" key="4">
    <source>
        <dbReference type="SMART" id="SM00559"/>
    </source>
</evidence>
<feature type="domain" description="Ku" evidence="4">
    <location>
        <begin position="65"/>
        <end position="198"/>
    </location>
</feature>
<dbReference type="Proteomes" id="UP000007113">
    <property type="component" value="Chromosome"/>
</dbReference>
<dbReference type="RefSeq" id="WP_014264592.1">
    <property type="nucleotide sequence ID" value="NC_016631.1"/>
</dbReference>
<dbReference type="GO" id="GO:0006310">
    <property type="term" value="P:DNA recombination"/>
    <property type="evidence" value="ECO:0007669"/>
    <property type="project" value="UniProtKB-KW"/>
</dbReference>
<dbReference type="InterPro" id="IPR016194">
    <property type="entry name" value="SPOC-like_C_dom_sf"/>
</dbReference>
<dbReference type="AlphaFoldDB" id="G8NZZ6"/>
<evidence type="ECO:0000256" key="1">
    <source>
        <dbReference type="ARBA" id="ARBA00023125"/>
    </source>
</evidence>
<keyword evidence="2" id="KW-0234">DNA repair</keyword>
<evidence type="ECO:0000256" key="3">
    <source>
        <dbReference type="SAM" id="MobiDB-lite"/>
    </source>
</evidence>
<accession>G8NZZ6</accession>
<reference evidence="5 6" key="1">
    <citation type="submission" date="2011-11" db="EMBL/GenBank/DDBJ databases">
        <title>Complete sequence of Granulicella mallensis MP5ACTX8.</title>
        <authorList>
            <consortium name="US DOE Joint Genome Institute"/>
            <person name="Lucas S."/>
            <person name="Copeland A."/>
            <person name="Lapidus A."/>
            <person name="Cheng J.-F."/>
            <person name="Goodwin L."/>
            <person name="Pitluck S."/>
            <person name="Peters L."/>
            <person name="Lu M."/>
            <person name="Detter J.C."/>
            <person name="Han C."/>
            <person name="Tapia R."/>
            <person name="Land M."/>
            <person name="Hauser L."/>
            <person name="Kyrpides N."/>
            <person name="Ivanova N."/>
            <person name="Mikhailova N."/>
            <person name="Pagani I."/>
            <person name="Rawat S."/>
            <person name="Mannisto M."/>
            <person name="Haggblom M."/>
            <person name="Woyke T."/>
        </authorList>
    </citation>
    <scope>NUCLEOTIDE SEQUENCE [LARGE SCALE GENOMIC DNA]</scope>
    <source>
        <strain evidence="6">ATCC BAA-1857 / DSM 23137 / MP5ACTX8</strain>
    </source>
</reference>
<evidence type="ECO:0000313" key="6">
    <source>
        <dbReference type="Proteomes" id="UP000007113"/>
    </source>
</evidence>
<dbReference type="PIRSF" id="PIRSF006493">
    <property type="entry name" value="Prok_Ku"/>
    <property type="match status" value="1"/>
</dbReference>
<comment type="similarity">
    <text evidence="2">Belongs to the prokaryotic Ku family.</text>
</comment>
<feature type="compositionally biased region" description="Basic residues" evidence="3">
    <location>
        <begin position="278"/>
        <end position="287"/>
    </location>
</feature>
<dbReference type="STRING" id="682795.AciX8_1369"/>
<dbReference type="GO" id="GO:0006303">
    <property type="term" value="P:double-strand break repair via nonhomologous end joining"/>
    <property type="evidence" value="ECO:0007669"/>
    <property type="project" value="UniProtKB-UniRule"/>
</dbReference>
<dbReference type="Gene3D" id="2.40.290.10">
    <property type="match status" value="1"/>
</dbReference>
<dbReference type="NCBIfam" id="TIGR02772">
    <property type="entry name" value="Ku_bact"/>
    <property type="match status" value="1"/>
</dbReference>
<dbReference type="PANTHER" id="PTHR41251:SF1">
    <property type="entry name" value="NON-HOMOLOGOUS END JOINING PROTEIN KU"/>
    <property type="match status" value="1"/>
</dbReference>
<dbReference type="SMART" id="SM00559">
    <property type="entry name" value="Ku78"/>
    <property type="match status" value="1"/>
</dbReference>
<dbReference type="EMBL" id="CP003130">
    <property type="protein sequence ID" value="AEU35712.1"/>
    <property type="molecule type" value="Genomic_DNA"/>
</dbReference>
<dbReference type="Pfam" id="PF02735">
    <property type="entry name" value="Ku"/>
    <property type="match status" value="1"/>
</dbReference>
<feature type="region of interest" description="Disordered" evidence="3">
    <location>
        <begin position="271"/>
        <end position="314"/>
    </location>
</feature>
<keyword evidence="2" id="KW-0233">DNA recombination</keyword>
<dbReference type="HAMAP" id="MF_01875">
    <property type="entry name" value="Prokaryotic_Ku"/>
    <property type="match status" value="1"/>
</dbReference>
<dbReference type="InterPro" id="IPR009187">
    <property type="entry name" value="Prok_Ku"/>
</dbReference>
<feature type="compositionally biased region" description="Basic residues" evidence="3">
    <location>
        <begin position="294"/>
        <end position="314"/>
    </location>
</feature>
<dbReference type="KEGG" id="gma:AciX8_1369"/>
<name>G8NZZ6_GRAMM</name>